<organism evidence="1 2">
    <name type="scientific">Sphaerisporangium dianthi</name>
    <dbReference type="NCBI Taxonomy" id="1436120"/>
    <lineage>
        <taxon>Bacteria</taxon>
        <taxon>Bacillati</taxon>
        <taxon>Actinomycetota</taxon>
        <taxon>Actinomycetes</taxon>
        <taxon>Streptosporangiales</taxon>
        <taxon>Streptosporangiaceae</taxon>
        <taxon>Sphaerisporangium</taxon>
    </lineage>
</organism>
<dbReference type="Proteomes" id="UP001596004">
    <property type="component" value="Unassembled WGS sequence"/>
</dbReference>
<reference evidence="2" key="1">
    <citation type="journal article" date="2019" name="Int. J. Syst. Evol. Microbiol.">
        <title>The Global Catalogue of Microorganisms (GCM) 10K type strain sequencing project: providing services to taxonomists for standard genome sequencing and annotation.</title>
        <authorList>
            <consortium name="The Broad Institute Genomics Platform"/>
            <consortium name="The Broad Institute Genome Sequencing Center for Infectious Disease"/>
            <person name="Wu L."/>
            <person name="Ma J."/>
        </authorList>
    </citation>
    <scope>NUCLEOTIDE SEQUENCE [LARGE SCALE GENOMIC DNA]</scope>
    <source>
        <strain evidence="2">CGMCC 4.7132</strain>
    </source>
</reference>
<dbReference type="Pfam" id="PF02575">
    <property type="entry name" value="YbaB_DNA_bd"/>
    <property type="match status" value="1"/>
</dbReference>
<evidence type="ECO:0000313" key="1">
    <source>
        <dbReference type="EMBL" id="MFC4534540.1"/>
    </source>
</evidence>
<name>A0ABV9CPZ5_9ACTN</name>
<gene>
    <name evidence="1" type="ORF">ACFO60_27600</name>
</gene>
<evidence type="ECO:0000313" key="2">
    <source>
        <dbReference type="Proteomes" id="UP001596004"/>
    </source>
</evidence>
<accession>A0ABV9CPZ5</accession>
<protein>
    <submittedName>
        <fullName evidence="1">YbaB/EbfC family nucleoid-associated protein</fullName>
    </submittedName>
</protein>
<dbReference type="RefSeq" id="WP_380845380.1">
    <property type="nucleotide sequence ID" value="NZ_JBHSFP010000023.1"/>
</dbReference>
<sequence length="130" mass="14626">MSSPTPWTDDLEHLERIIRQTEEVMRGLRQAQAAIGQVTGEAEGAGGLVRVVSDGRGRLTDVRFDPRVMRLDPGELGREALRAIRDAQESAVRASEEIIEHARERAAGFPEPLDERFVRRRVEQAAREIE</sequence>
<dbReference type="EMBL" id="JBHSFP010000023">
    <property type="protein sequence ID" value="MFC4534540.1"/>
    <property type="molecule type" value="Genomic_DNA"/>
</dbReference>
<dbReference type="InterPro" id="IPR036894">
    <property type="entry name" value="YbaB-like_sf"/>
</dbReference>
<comment type="caution">
    <text evidence="1">The sequence shown here is derived from an EMBL/GenBank/DDBJ whole genome shotgun (WGS) entry which is preliminary data.</text>
</comment>
<dbReference type="Gene3D" id="3.30.1310.10">
    <property type="entry name" value="Nucleoid-associated protein YbaB-like domain"/>
    <property type="match status" value="1"/>
</dbReference>
<dbReference type="InterPro" id="IPR004401">
    <property type="entry name" value="YbaB/EbfC"/>
</dbReference>
<proteinExistence type="predicted"/>
<dbReference type="SUPFAM" id="SSF82607">
    <property type="entry name" value="YbaB-like"/>
    <property type="match status" value="1"/>
</dbReference>
<keyword evidence="2" id="KW-1185">Reference proteome</keyword>